<keyword evidence="3" id="KW-0547">Nucleotide-binding</keyword>
<comment type="similarity">
    <text evidence="1">Belongs to the protein kinase superfamily. ADCK protein kinase family.</text>
</comment>
<dbReference type="STRING" id="441209.GCA_001870665_00915"/>
<evidence type="ECO:0000313" key="7">
    <source>
        <dbReference type="Proteomes" id="UP000228948"/>
    </source>
</evidence>
<accession>A0A2K8KF36</accession>
<dbReference type="KEGG" id="rbg:BG454_01605"/>
<dbReference type="EMBL" id="CP024899">
    <property type="protein sequence ID" value="ATX67606.1"/>
    <property type="molecule type" value="Genomic_DNA"/>
</dbReference>
<reference evidence="6 7" key="1">
    <citation type="submission" date="2017-11" db="EMBL/GenBank/DDBJ databases">
        <title>Revised Sequence and Annotation of the Rhodobaca barguzinensis strain alga05 Genome.</title>
        <authorList>
            <person name="Kopejtka K."/>
            <person name="Tomasch J.M."/>
            <person name="Bunk B."/>
            <person name="Koblizek M."/>
        </authorList>
    </citation>
    <scope>NUCLEOTIDE SEQUENCE [LARGE SCALE GENOMIC DNA]</scope>
    <source>
        <strain evidence="7">alga05</strain>
    </source>
</reference>
<gene>
    <name evidence="6" type="ORF">BG454_01605</name>
</gene>
<evidence type="ECO:0000259" key="5">
    <source>
        <dbReference type="Pfam" id="PF03109"/>
    </source>
</evidence>
<dbReference type="SUPFAM" id="SSF56112">
    <property type="entry name" value="Protein kinase-like (PK-like)"/>
    <property type="match status" value="1"/>
</dbReference>
<evidence type="ECO:0000256" key="3">
    <source>
        <dbReference type="ARBA" id="ARBA00022741"/>
    </source>
</evidence>
<keyword evidence="2" id="KW-0808">Transferase</keyword>
<dbReference type="Pfam" id="PF03109">
    <property type="entry name" value="ABC1"/>
    <property type="match status" value="1"/>
</dbReference>
<sequence length="438" mass="47785">MRNDSIISARAVPQRAIARNLRMGGVAGGILGSTLGVLTADLLRGRRPDLAQAALTPANALRLAGGLGHLRGAAMKLGQMMSMENGFALPPELAAILGQLQANAPAMPPKQLKSVLSSEWGPDWHKQFARFDVQPIAAASIGQVHRAQLRDGSDLAVKVQFPGVAESIDSDIATLGRLMRLPGVLPKGMEIASLLEQARAQLHEEADYTREAVALEGFGASMQGDDAFIVPRFHARHSTSRILAMDFVESTPIEALATAPEEDRNLAVSRLITLVLREIFDFGFMQTDPNFANYRLAPNGRIVLLDFGATRRIAPEVAMQYQTLLRAFLAQDRPAIWQQMLSLGYFSPDQPEARQALIVDLAIQASAPLRQDTPYDFARSTLIEDLALAGAELGAEREFWHVPPADLLFMHRKIGGMFLLAQRLRANVALRPLLEGWA</sequence>
<dbReference type="InterPro" id="IPR004147">
    <property type="entry name" value="ABC1_dom"/>
</dbReference>
<feature type="domain" description="ABC1 atypical kinase-like" evidence="5">
    <location>
        <begin position="99"/>
        <end position="338"/>
    </location>
</feature>
<dbReference type="AlphaFoldDB" id="A0A2K8KF36"/>
<dbReference type="CDD" id="cd13970">
    <property type="entry name" value="ABC1_ADCK3"/>
    <property type="match status" value="1"/>
</dbReference>
<evidence type="ECO:0000313" key="6">
    <source>
        <dbReference type="EMBL" id="ATX67606.1"/>
    </source>
</evidence>
<dbReference type="GO" id="GO:0006744">
    <property type="term" value="P:ubiquinone biosynthetic process"/>
    <property type="evidence" value="ECO:0007669"/>
    <property type="project" value="TreeGrafter"/>
</dbReference>
<dbReference type="InterPro" id="IPR011009">
    <property type="entry name" value="Kinase-like_dom_sf"/>
</dbReference>
<organism evidence="6 7">
    <name type="scientific">Roseinatronobacter bogoriensis subsp. barguzinensis</name>
    <dbReference type="NCBI Taxonomy" id="441209"/>
    <lineage>
        <taxon>Bacteria</taxon>
        <taxon>Pseudomonadati</taxon>
        <taxon>Pseudomonadota</taxon>
        <taxon>Alphaproteobacteria</taxon>
        <taxon>Rhodobacterales</taxon>
        <taxon>Paracoccaceae</taxon>
        <taxon>Roseinatronobacter</taxon>
    </lineage>
</organism>
<dbReference type="PANTHER" id="PTHR43851">
    <property type="match status" value="1"/>
</dbReference>
<dbReference type="InterPro" id="IPR034646">
    <property type="entry name" value="ADCK3_dom"/>
</dbReference>
<dbReference type="RefSeq" id="WP_071481936.1">
    <property type="nucleotide sequence ID" value="NZ_SODJ01000009.1"/>
</dbReference>
<dbReference type="GO" id="GO:0005524">
    <property type="term" value="F:ATP binding"/>
    <property type="evidence" value="ECO:0007669"/>
    <property type="project" value="UniProtKB-KW"/>
</dbReference>
<dbReference type="Proteomes" id="UP000228948">
    <property type="component" value="Chromosome"/>
</dbReference>
<proteinExistence type="inferred from homology"/>
<dbReference type="PANTHER" id="PTHR43851:SF3">
    <property type="entry name" value="COENZYME Q8"/>
    <property type="match status" value="1"/>
</dbReference>
<keyword evidence="7" id="KW-1185">Reference proteome</keyword>
<dbReference type="InterPro" id="IPR051409">
    <property type="entry name" value="Atypical_kinase_ADCK"/>
</dbReference>
<name>A0A2K8KF36_9RHOB</name>
<evidence type="ECO:0000256" key="1">
    <source>
        <dbReference type="ARBA" id="ARBA00009670"/>
    </source>
</evidence>
<protein>
    <submittedName>
        <fullName evidence="6">Ubiquinol-cytochrome C reductase</fullName>
    </submittedName>
</protein>
<dbReference type="OrthoDB" id="9795390at2"/>
<dbReference type="GO" id="GO:0016740">
    <property type="term" value="F:transferase activity"/>
    <property type="evidence" value="ECO:0007669"/>
    <property type="project" value="UniProtKB-KW"/>
</dbReference>
<evidence type="ECO:0000256" key="4">
    <source>
        <dbReference type="ARBA" id="ARBA00022840"/>
    </source>
</evidence>
<keyword evidence="4" id="KW-0067">ATP-binding</keyword>
<evidence type="ECO:0000256" key="2">
    <source>
        <dbReference type="ARBA" id="ARBA00022679"/>
    </source>
</evidence>